<proteinExistence type="predicted"/>
<reference evidence="1 2" key="1">
    <citation type="submission" date="2020-07" db="EMBL/GenBank/DDBJ databases">
        <title>Sequencing the genomes of 1000 actinobacteria strains.</title>
        <authorList>
            <person name="Klenk H.-P."/>
        </authorList>
    </citation>
    <scope>NUCLEOTIDE SEQUENCE [LARGE SCALE GENOMIC DNA]</scope>
    <source>
        <strain evidence="1 2">DSM 26341</strain>
    </source>
</reference>
<dbReference type="Gene3D" id="2.30.110.10">
    <property type="entry name" value="Electron Transport, Fmn-binding Protein, Chain A"/>
    <property type="match status" value="1"/>
</dbReference>
<dbReference type="Pfam" id="PF04299">
    <property type="entry name" value="FMN_bind_2"/>
    <property type="match status" value="1"/>
</dbReference>
<dbReference type="PANTHER" id="PTHR35802:SF1">
    <property type="entry name" value="PROTEASE SYNTHASE AND SPORULATION PROTEIN PAI 2"/>
    <property type="match status" value="1"/>
</dbReference>
<dbReference type="PANTHER" id="PTHR35802">
    <property type="entry name" value="PROTEASE SYNTHASE AND SPORULATION PROTEIN PAI 2"/>
    <property type="match status" value="1"/>
</dbReference>
<protein>
    <submittedName>
        <fullName evidence="1">Transcriptional regulator</fullName>
    </submittedName>
</protein>
<dbReference type="InterPro" id="IPR007396">
    <property type="entry name" value="TR_PAI2-type"/>
</dbReference>
<dbReference type="Proteomes" id="UP000539111">
    <property type="component" value="Unassembled WGS sequence"/>
</dbReference>
<keyword evidence="2" id="KW-1185">Reference proteome</keyword>
<dbReference type="AlphaFoldDB" id="A0A7Z0IIV6"/>
<evidence type="ECO:0000313" key="2">
    <source>
        <dbReference type="Proteomes" id="UP000539111"/>
    </source>
</evidence>
<name>A0A7Z0IIV6_9MICO</name>
<organism evidence="1 2">
    <name type="scientific">Spelaeicoccus albus</name>
    <dbReference type="NCBI Taxonomy" id="1280376"/>
    <lineage>
        <taxon>Bacteria</taxon>
        <taxon>Bacillati</taxon>
        <taxon>Actinomycetota</taxon>
        <taxon>Actinomycetes</taxon>
        <taxon>Micrococcales</taxon>
        <taxon>Brevibacteriaceae</taxon>
        <taxon>Spelaeicoccus</taxon>
    </lineage>
</organism>
<evidence type="ECO:0000313" key="1">
    <source>
        <dbReference type="EMBL" id="NYI68781.1"/>
    </source>
</evidence>
<dbReference type="InterPro" id="IPR012349">
    <property type="entry name" value="Split_barrel_FMN-bd"/>
</dbReference>
<gene>
    <name evidence="1" type="ORF">BJY26_003087</name>
</gene>
<dbReference type="SUPFAM" id="SSF50475">
    <property type="entry name" value="FMN-binding split barrel"/>
    <property type="match status" value="1"/>
</dbReference>
<dbReference type="EMBL" id="JACBZP010000001">
    <property type="protein sequence ID" value="NYI68781.1"/>
    <property type="molecule type" value="Genomic_DNA"/>
</dbReference>
<comment type="caution">
    <text evidence="1">The sequence shown here is derived from an EMBL/GenBank/DDBJ whole genome shotgun (WGS) entry which is preliminary data.</text>
</comment>
<sequence>MSMWVNALYVPEDPVSCSREIIRRHPLATLIATDPLRIAHMPMLWREDAQGAAQLVGHIPHVDPIAKALTSNGIATAVFPGPQTYVSPNWYKSVGLPTYNYTPVHISGHVTQLSESDLRTHLLELTYEHEQMYSASGCPAWAFNDQAKTRMELLLPRIAGFTIAVENLDVKMKLGQNRDVDDNRSVAAVLASQAGEQSEIAVLMNEMTTIASPADNKR</sequence>
<accession>A0A7Z0IIV6</accession>
<dbReference type="PIRSF" id="PIRSF010372">
    <property type="entry name" value="PaiB"/>
    <property type="match status" value="1"/>
</dbReference>